<comment type="caution">
    <text evidence="1">The sequence shown here is derived from an EMBL/GenBank/DDBJ whole genome shotgun (WGS) entry which is preliminary data.</text>
</comment>
<organism evidence="1">
    <name type="scientific">bioreactor metagenome</name>
    <dbReference type="NCBI Taxonomy" id="1076179"/>
    <lineage>
        <taxon>unclassified sequences</taxon>
        <taxon>metagenomes</taxon>
        <taxon>ecological metagenomes</taxon>
    </lineage>
</organism>
<evidence type="ECO:0000313" key="1">
    <source>
        <dbReference type="EMBL" id="MPM91914.1"/>
    </source>
</evidence>
<gene>
    <name evidence="1" type="ORF">SDC9_139048</name>
</gene>
<accession>A0A645DR26</accession>
<sequence length="149" mass="16688">MLLFQCLFPVIGVFVGRDAHDFETFGAICFVYTFEVGYFVAAWFAPAGPKIYQHIFLAFQQLRQGAVVALTILYRECRGCFAGKAFGIELFVYQLAVKTVLCLIGELVPPHFLLFGKVAHLVQHKEGTPPCGGVVQYHVGHNNTYRVKK</sequence>
<name>A0A645DR26_9ZZZZ</name>
<dbReference type="AlphaFoldDB" id="A0A645DR26"/>
<protein>
    <submittedName>
        <fullName evidence="1">Uncharacterized protein</fullName>
    </submittedName>
</protein>
<proteinExistence type="predicted"/>
<dbReference type="EMBL" id="VSSQ01038913">
    <property type="protein sequence ID" value="MPM91914.1"/>
    <property type="molecule type" value="Genomic_DNA"/>
</dbReference>
<reference evidence="1" key="1">
    <citation type="submission" date="2019-08" db="EMBL/GenBank/DDBJ databases">
        <authorList>
            <person name="Kucharzyk K."/>
            <person name="Murdoch R.W."/>
            <person name="Higgins S."/>
            <person name="Loffler F."/>
        </authorList>
    </citation>
    <scope>NUCLEOTIDE SEQUENCE</scope>
</reference>